<reference evidence="3" key="1">
    <citation type="journal article" date="2014" name="Int. J. Syst. Evol. Microbiol.">
        <title>Complete genome sequence of Corynebacterium casei LMG S-19264T (=DSM 44701T), isolated from a smear-ripened cheese.</title>
        <authorList>
            <consortium name="US DOE Joint Genome Institute (JGI-PGF)"/>
            <person name="Walter F."/>
            <person name="Albersmeier A."/>
            <person name="Kalinowski J."/>
            <person name="Ruckert C."/>
        </authorList>
    </citation>
    <scope>NUCLEOTIDE SEQUENCE</scope>
    <source>
        <strain evidence="3">CGMCC 1.15493</strain>
    </source>
</reference>
<reference evidence="3" key="2">
    <citation type="submission" date="2020-09" db="EMBL/GenBank/DDBJ databases">
        <authorList>
            <person name="Sun Q."/>
            <person name="Zhou Y."/>
        </authorList>
    </citation>
    <scope>NUCLEOTIDE SEQUENCE</scope>
    <source>
        <strain evidence="3">CGMCC 1.15493</strain>
    </source>
</reference>
<sequence length="124" mass="13351">MDHVPAVAVLLLEEEALVAMDLEFNLVRSGLVVAGVFSRCSEALEWLSSNTPDAVIMDVRLRDGSCEGLAIALHARGIPFVVHSSICRRDVEIANAFSKGRCVHKPCDPDRLAHAVASSVGWDA</sequence>
<dbReference type="Gene3D" id="3.40.50.2300">
    <property type="match status" value="1"/>
</dbReference>
<comment type="caution">
    <text evidence="3">The sequence shown here is derived from an EMBL/GenBank/DDBJ whole genome shotgun (WGS) entry which is preliminary data.</text>
</comment>
<evidence type="ECO:0000313" key="4">
    <source>
        <dbReference type="Proteomes" id="UP000613160"/>
    </source>
</evidence>
<dbReference type="InterPro" id="IPR011006">
    <property type="entry name" value="CheY-like_superfamily"/>
</dbReference>
<dbReference type="InterPro" id="IPR001789">
    <property type="entry name" value="Sig_transdc_resp-reg_receiver"/>
</dbReference>
<accession>A0A916Y324</accession>
<dbReference type="EMBL" id="BMJJ01000009">
    <property type="protein sequence ID" value="GGD28761.1"/>
    <property type="molecule type" value="Genomic_DNA"/>
</dbReference>
<feature type="modified residue" description="4-aspartylphosphate" evidence="1">
    <location>
        <position position="58"/>
    </location>
</feature>
<feature type="domain" description="Response regulatory" evidence="2">
    <location>
        <begin position="8"/>
        <end position="120"/>
    </location>
</feature>
<dbReference type="Proteomes" id="UP000613160">
    <property type="component" value="Unassembled WGS sequence"/>
</dbReference>
<dbReference type="SUPFAM" id="SSF52172">
    <property type="entry name" value="CheY-like"/>
    <property type="match status" value="1"/>
</dbReference>
<dbReference type="PROSITE" id="PS50110">
    <property type="entry name" value="RESPONSE_REGULATORY"/>
    <property type="match status" value="1"/>
</dbReference>
<keyword evidence="1" id="KW-0597">Phosphoprotein</keyword>
<protein>
    <submittedName>
        <fullName evidence="3">Response regulator</fullName>
    </submittedName>
</protein>
<keyword evidence="4" id="KW-1185">Reference proteome</keyword>
<name>A0A916Y324_9HYPH</name>
<dbReference type="AlphaFoldDB" id="A0A916Y324"/>
<dbReference type="SMART" id="SM00448">
    <property type="entry name" value="REC"/>
    <property type="match status" value="1"/>
</dbReference>
<evidence type="ECO:0000259" key="2">
    <source>
        <dbReference type="PROSITE" id="PS50110"/>
    </source>
</evidence>
<dbReference type="Pfam" id="PF00072">
    <property type="entry name" value="Response_reg"/>
    <property type="match status" value="1"/>
</dbReference>
<organism evidence="3 4">
    <name type="scientific">Aureimonas glaciei</name>
    <dbReference type="NCBI Taxonomy" id="1776957"/>
    <lineage>
        <taxon>Bacteria</taxon>
        <taxon>Pseudomonadati</taxon>
        <taxon>Pseudomonadota</taxon>
        <taxon>Alphaproteobacteria</taxon>
        <taxon>Hyphomicrobiales</taxon>
        <taxon>Aurantimonadaceae</taxon>
        <taxon>Aureimonas</taxon>
    </lineage>
</organism>
<gene>
    <name evidence="3" type="ORF">GCM10011335_34910</name>
</gene>
<dbReference type="RefSeq" id="WP_188853102.1">
    <property type="nucleotide sequence ID" value="NZ_BMJJ01000009.1"/>
</dbReference>
<evidence type="ECO:0000256" key="1">
    <source>
        <dbReference type="PROSITE-ProRule" id="PRU00169"/>
    </source>
</evidence>
<dbReference type="GO" id="GO:0000160">
    <property type="term" value="P:phosphorelay signal transduction system"/>
    <property type="evidence" value="ECO:0007669"/>
    <property type="project" value="InterPro"/>
</dbReference>
<proteinExistence type="predicted"/>
<evidence type="ECO:0000313" key="3">
    <source>
        <dbReference type="EMBL" id="GGD28761.1"/>
    </source>
</evidence>